<dbReference type="Proteomes" id="UP000011124">
    <property type="component" value="Chromosome"/>
</dbReference>
<protein>
    <submittedName>
        <fullName evidence="3">Uncharacterized protein</fullName>
    </submittedName>
</protein>
<reference evidence="3 4" key="1">
    <citation type="submission" date="2009-09" db="EMBL/GenBank/DDBJ databases">
        <authorList>
            <person name="Weinstock G."/>
            <person name="Sodergren E."/>
            <person name="Clifton S."/>
            <person name="Fulton L."/>
            <person name="Fulton B."/>
            <person name="Courtney L."/>
            <person name="Fronick C."/>
            <person name="Harrison M."/>
            <person name="Strong C."/>
            <person name="Farmer C."/>
            <person name="Delahaunty K."/>
            <person name="Markovic C."/>
            <person name="Hall O."/>
            <person name="Minx P."/>
            <person name="Tomlinson C."/>
            <person name="Mitreva M."/>
            <person name="Nelson J."/>
            <person name="Hou S."/>
            <person name="Wollam A."/>
            <person name="Pepin K.H."/>
            <person name="Johnson M."/>
            <person name="Bhonagiri V."/>
            <person name="Nash W.E."/>
            <person name="Warren W."/>
            <person name="Chinwalla A."/>
            <person name="Mardis E.R."/>
            <person name="Wilson R.K."/>
        </authorList>
    </citation>
    <scope>NUCLEOTIDE SEQUENCE [LARGE SCALE GENOMIC DNA]</scope>
    <source>
        <strain evidence="3">ATCC 35185</strain>
        <strain evidence="4">ATCC 35185 / DSM 20758 / VPI D19B-28</strain>
    </source>
</reference>
<name>C9LV53_SELS3</name>
<dbReference type="AlphaFoldDB" id="C9LV53"/>
<dbReference type="RefSeq" id="WP_006192644.1">
    <property type="nucleotide sequence ID" value="NC_015437.1"/>
</dbReference>
<dbReference type="EMBL" id="ACKP02000023">
    <property type="protein sequence ID" value="EEX77287.1"/>
    <property type="molecule type" value="Genomic_DNA"/>
</dbReference>
<feature type="region of interest" description="Disordered" evidence="1">
    <location>
        <begin position="1"/>
        <end position="31"/>
    </location>
</feature>
<proteinExistence type="predicted"/>
<gene>
    <name evidence="2" type="ordered locus">Selsp_0016</name>
    <name evidence="3" type="ORF">SELSPUOL_01343</name>
</gene>
<evidence type="ECO:0000313" key="4">
    <source>
        <dbReference type="Proteomes" id="UP000003505"/>
    </source>
</evidence>
<evidence type="ECO:0000313" key="3">
    <source>
        <dbReference type="EMBL" id="EEX77287.1"/>
    </source>
</evidence>
<dbReference type="HOGENOM" id="CLU_3140587_0_0_9"/>
<reference evidence="2 5" key="2">
    <citation type="submission" date="2011-04" db="EMBL/GenBank/DDBJ databases">
        <title>The complete genome of Selenomonas sputigena DSM 20758.</title>
        <authorList>
            <consortium name="US DOE Joint Genome Institute (JGI-PGF)"/>
            <person name="Lucas S."/>
            <person name="Copeland A."/>
            <person name="Lapidus A."/>
            <person name="Bruce D."/>
            <person name="Goodwin L."/>
            <person name="Pitluck S."/>
            <person name="Peters L."/>
            <person name="Kyrpides N."/>
            <person name="Mavromatis K."/>
            <person name="Ivanova N."/>
            <person name="Ovchinnikova G."/>
            <person name="Teshima H."/>
            <person name="Detter J.C."/>
            <person name="Tapia R."/>
            <person name="Han C."/>
            <person name="Land M."/>
            <person name="Hauser L."/>
            <person name="Markowitz V."/>
            <person name="Cheng J.-F."/>
            <person name="Hugenholtz P."/>
            <person name="Woyke T."/>
            <person name="Wu D."/>
            <person name="Gronow S."/>
            <person name="Wellnitz S."/>
            <person name="Schneider S."/>
            <person name="Klenk H.-P."/>
            <person name="Eisen J.A."/>
        </authorList>
    </citation>
    <scope>NUCLEOTIDE SEQUENCE [LARGE SCALE GENOMIC DNA]</scope>
    <source>
        <strain evidence="2">ATCC 35185</strain>
        <strain evidence="5">ATCC 35185 / DSM 20758 / VPI D19B-28</strain>
    </source>
</reference>
<dbReference type="STRING" id="546271.Selsp_0016"/>
<dbReference type="KEGG" id="ssg:Selsp_0016"/>
<organism evidence="3 4">
    <name type="scientific">Selenomonas sputigena (strain ATCC 35185 / DSM 20758 / CCUG 44933 / VPI D19B-28)</name>
    <dbReference type="NCBI Taxonomy" id="546271"/>
    <lineage>
        <taxon>Bacteria</taxon>
        <taxon>Bacillati</taxon>
        <taxon>Bacillota</taxon>
        <taxon>Negativicutes</taxon>
        <taxon>Selenomonadales</taxon>
        <taxon>Selenomonadaceae</taxon>
        <taxon>Selenomonas</taxon>
    </lineage>
</organism>
<accession>C9LV53</accession>
<dbReference type="EMBL" id="CP002637">
    <property type="protein sequence ID" value="AEB99000.1"/>
    <property type="molecule type" value="Genomic_DNA"/>
</dbReference>
<evidence type="ECO:0000256" key="1">
    <source>
        <dbReference type="SAM" id="MobiDB-lite"/>
    </source>
</evidence>
<dbReference type="Proteomes" id="UP000003505">
    <property type="component" value="Unassembled WGS sequence"/>
</dbReference>
<sequence length="49" mass="5703">MNKADFDEMDPETQEILDRLSPAPEKLQEEGWNSRAQQQMMLEENGHNA</sequence>
<evidence type="ECO:0000313" key="5">
    <source>
        <dbReference type="Proteomes" id="UP000011124"/>
    </source>
</evidence>
<keyword evidence="5" id="KW-1185">Reference proteome</keyword>
<evidence type="ECO:0000313" key="2">
    <source>
        <dbReference type="EMBL" id="AEB99000.1"/>
    </source>
</evidence>